<evidence type="ECO:0000256" key="1">
    <source>
        <dbReference type="SAM" id="MobiDB-lite"/>
    </source>
</evidence>
<accession>A0ABQ0YIZ4</accession>
<proteinExistence type="predicted"/>
<protein>
    <submittedName>
        <fullName evidence="2">Uncharacterized protein</fullName>
    </submittedName>
</protein>
<sequence>MENYQDLRKAVENHGGMLKIGMTVLKHIDGAGRLGPGVLATMSTSLATHGMGHLPPELPNSQDEQVRLYLIDSPLGDVVTAVLNPNDQRDATLRSIGATGIGVHALEQIRQIRQILATHPTTDTQPALPTSGATPHLENEPAPRTPFGRLVASLPSDTFAARSCRTDADYLAVFGALIEELAAADTDLQLAGSLGYRQTDLGQLYTQIAPGKPTTLKLRDLAEAFCRRNTDWVLGRHHRSAPDIRLFYRTLPNEFDPLL</sequence>
<feature type="region of interest" description="Disordered" evidence="1">
    <location>
        <begin position="120"/>
        <end position="146"/>
    </location>
</feature>
<comment type="caution">
    <text evidence="2">The sequence shown here is derived from an EMBL/GenBank/DDBJ whole genome shotgun (WGS) entry which is preliminary data.</text>
</comment>
<feature type="compositionally biased region" description="Polar residues" evidence="1">
    <location>
        <begin position="120"/>
        <end position="133"/>
    </location>
</feature>
<evidence type="ECO:0000313" key="2">
    <source>
        <dbReference type="EMBL" id="GES36514.1"/>
    </source>
</evidence>
<dbReference type="RefSeq" id="WP_029546864.1">
    <property type="nucleotide sequence ID" value="NZ_BAAAYP010000068.1"/>
</dbReference>
<evidence type="ECO:0000313" key="3">
    <source>
        <dbReference type="Proteomes" id="UP000325466"/>
    </source>
</evidence>
<name>A0ABQ0YIZ4_9NOCA</name>
<gene>
    <name evidence="2" type="ORF">RAJCM14343_1766</name>
</gene>
<organism evidence="2 3">
    <name type="scientific">Rhodococcus aetherivorans</name>
    <dbReference type="NCBI Taxonomy" id="191292"/>
    <lineage>
        <taxon>Bacteria</taxon>
        <taxon>Bacillati</taxon>
        <taxon>Actinomycetota</taxon>
        <taxon>Actinomycetes</taxon>
        <taxon>Mycobacteriales</taxon>
        <taxon>Nocardiaceae</taxon>
        <taxon>Rhodococcus</taxon>
    </lineage>
</organism>
<reference evidence="2 3" key="1">
    <citation type="journal article" date="2018" name="Biodegradation">
        <title>1,4-Dioxane degradation characteristics of Rhodococcus aetherivorans JCM 14343.</title>
        <authorList>
            <person name="Inoue D."/>
            <person name="Tsunoda T."/>
            <person name="Yamamoto N."/>
            <person name="Ike M."/>
            <person name="Sei K."/>
        </authorList>
    </citation>
    <scope>NUCLEOTIDE SEQUENCE [LARGE SCALE GENOMIC DNA]</scope>
    <source>
        <strain evidence="2 3">JCM 14343</strain>
    </source>
</reference>
<keyword evidence="3" id="KW-1185">Reference proteome</keyword>
<dbReference type="EMBL" id="BLAH01000068">
    <property type="protein sequence ID" value="GES36514.1"/>
    <property type="molecule type" value="Genomic_DNA"/>
</dbReference>
<dbReference type="Proteomes" id="UP000325466">
    <property type="component" value="Unassembled WGS sequence"/>
</dbReference>